<organism evidence="2 3">
    <name type="scientific">Bradyrhizobium icense</name>
    <dbReference type="NCBI Taxonomy" id="1274631"/>
    <lineage>
        <taxon>Bacteria</taxon>
        <taxon>Pseudomonadati</taxon>
        <taxon>Pseudomonadota</taxon>
        <taxon>Alphaproteobacteria</taxon>
        <taxon>Hyphomicrobiales</taxon>
        <taxon>Nitrobacteraceae</taxon>
        <taxon>Bradyrhizobium</taxon>
    </lineage>
</organism>
<dbReference type="InterPro" id="IPR011083">
    <property type="entry name" value="Phage_tail_collar_dom"/>
</dbReference>
<dbReference type="RefSeq" id="WP_065729461.1">
    <property type="nucleotide sequence ID" value="NZ_CP016428.1"/>
</dbReference>
<dbReference type="KEGG" id="bic:LMTR13_20845"/>
<dbReference type="STRING" id="1274631.LMTR13_20845"/>
<dbReference type="SUPFAM" id="SSF88874">
    <property type="entry name" value="Receptor-binding domain of short tail fibre protein gp12"/>
    <property type="match status" value="1"/>
</dbReference>
<dbReference type="OrthoDB" id="8266301at2"/>
<dbReference type="AlphaFoldDB" id="A0A1B1UHL8"/>
<name>A0A1B1UHL8_9BRAD</name>
<keyword evidence="3" id="KW-1185">Reference proteome</keyword>
<dbReference type="Proteomes" id="UP000092839">
    <property type="component" value="Chromosome"/>
</dbReference>
<dbReference type="Gene3D" id="3.90.1340.10">
    <property type="entry name" value="Phage tail collar domain"/>
    <property type="match status" value="1"/>
</dbReference>
<dbReference type="InterPro" id="IPR037053">
    <property type="entry name" value="Phage_tail_collar_dom_sf"/>
</dbReference>
<evidence type="ECO:0000259" key="1">
    <source>
        <dbReference type="Pfam" id="PF07484"/>
    </source>
</evidence>
<protein>
    <submittedName>
        <fullName evidence="2">Phage tail protein</fullName>
    </submittedName>
</protein>
<evidence type="ECO:0000313" key="2">
    <source>
        <dbReference type="EMBL" id="ANW02251.1"/>
    </source>
</evidence>
<accession>A0A1B1UHL8</accession>
<dbReference type="Pfam" id="PF07484">
    <property type="entry name" value="Collar"/>
    <property type="match status" value="1"/>
</dbReference>
<dbReference type="EMBL" id="CP016428">
    <property type="protein sequence ID" value="ANW02251.1"/>
    <property type="molecule type" value="Genomic_DNA"/>
</dbReference>
<evidence type="ECO:0000313" key="3">
    <source>
        <dbReference type="Proteomes" id="UP000092839"/>
    </source>
</evidence>
<gene>
    <name evidence="2" type="ORF">LMTR13_20845</name>
</gene>
<proteinExistence type="predicted"/>
<sequence length="326" mass="33073">MALLFYKWSKTAASNGTADAQAQWPEGMAPSSVNDSARAMMASAAGWRDDISGTITTGGTSTALTVTSNQVFDSLANMNGAMLAFVPHATNGATVTLNVDGLGAKPLRSAPSVELQAGTIIQGTPYVATYNNSDAVWYLQNFYGNPYNVPLGAGMDYWLPTAPNSSFVFPIGQAISRTTYATLFAAMGTTYGTGDGTTTFNLPDKRGRVSAALDASAGRLTDAVSGFGDGLGEAGGSQSKTLVTANLPAYTPSGTISNGAISISHNAAAFPNTTTGGGGFQAGGGSASISASQSASTFTGNAQGGTSSAFGIVQPTIVCNYILRII</sequence>
<feature type="domain" description="Phage tail collar" evidence="1">
    <location>
        <begin position="161"/>
        <end position="209"/>
    </location>
</feature>
<reference evidence="2 3" key="1">
    <citation type="submission" date="2016-07" db="EMBL/GenBank/DDBJ databases">
        <title>Complete genome sequence of Bradyrhizobium icense LMTR 13T, a potential inoculant strain isolated from lima bean (Phaseolus lunatus) in Peru.</title>
        <authorList>
            <person name="Ormeno-Orrillo E."/>
            <person name="Duran D."/>
            <person name="Rogel M.A."/>
            <person name="Rey L."/>
            <person name="Imperial J."/>
            <person name="Ruiz-Argueso T."/>
            <person name="Martinez-Romero E."/>
        </authorList>
    </citation>
    <scope>NUCLEOTIDE SEQUENCE [LARGE SCALE GENOMIC DNA]</scope>
    <source>
        <strain evidence="2 3">LMTR 13</strain>
    </source>
</reference>